<dbReference type="PANTHER" id="PTHR43328:SF1">
    <property type="entry name" value="N-ACETYLTRANSFERASE DOMAIN-CONTAINING PROTEIN"/>
    <property type="match status" value="1"/>
</dbReference>
<reference evidence="2 3" key="1">
    <citation type="submission" date="2017-09" db="EMBL/GenBank/DDBJ databases">
        <title>Depth-based differentiation of microbial function through sediment-hosted aquifers and enrichment of novel symbionts in the deep terrestrial subsurface.</title>
        <authorList>
            <person name="Probst A.J."/>
            <person name="Ladd B."/>
            <person name="Jarett J.K."/>
            <person name="Geller-Mcgrath D.E."/>
            <person name="Sieber C.M."/>
            <person name="Emerson J.B."/>
            <person name="Anantharaman K."/>
            <person name="Thomas B.C."/>
            <person name="Malmstrom R."/>
            <person name="Stieglmeier M."/>
            <person name="Klingl A."/>
            <person name="Woyke T."/>
            <person name="Ryan C.M."/>
            <person name="Banfield J.F."/>
        </authorList>
    </citation>
    <scope>NUCLEOTIDE SEQUENCE [LARGE SCALE GENOMIC DNA]</scope>
    <source>
        <strain evidence="2">CG11_big_fil_rev_8_21_14_0_20_45_26</strain>
    </source>
</reference>
<evidence type="ECO:0000259" key="1">
    <source>
        <dbReference type="PROSITE" id="PS51186"/>
    </source>
</evidence>
<dbReference type="Pfam" id="PF13302">
    <property type="entry name" value="Acetyltransf_3"/>
    <property type="match status" value="1"/>
</dbReference>
<dbReference type="InterPro" id="IPR000182">
    <property type="entry name" value="GNAT_dom"/>
</dbReference>
<dbReference type="PANTHER" id="PTHR43328">
    <property type="entry name" value="ACETYLTRANSFERASE-RELATED"/>
    <property type="match status" value="1"/>
</dbReference>
<dbReference type="EMBL" id="PCVY01000072">
    <property type="protein sequence ID" value="PIQ85208.1"/>
    <property type="molecule type" value="Genomic_DNA"/>
</dbReference>
<gene>
    <name evidence="2" type="ORF">COV74_09625</name>
</gene>
<dbReference type="AlphaFoldDB" id="A0A2H0LLE5"/>
<dbReference type="InterPro" id="IPR016181">
    <property type="entry name" value="Acyl_CoA_acyltransferase"/>
</dbReference>
<dbReference type="Proteomes" id="UP000230859">
    <property type="component" value="Unassembled WGS sequence"/>
</dbReference>
<name>A0A2H0LLE5_9BACT</name>
<dbReference type="Gene3D" id="3.40.630.30">
    <property type="match status" value="1"/>
</dbReference>
<evidence type="ECO:0000313" key="2">
    <source>
        <dbReference type="EMBL" id="PIQ85208.1"/>
    </source>
</evidence>
<proteinExistence type="predicted"/>
<dbReference type="GO" id="GO:0016747">
    <property type="term" value="F:acyltransferase activity, transferring groups other than amino-acyl groups"/>
    <property type="evidence" value="ECO:0007669"/>
    <property type="project" value="InterPro"/>
</dbReference>
<evidence type="ECO:0000313" key="3">
    <source>
        <dbReference type="Proteomes" id="UP000230859"/>
    </source>
</evidence>
<sequence length="158" mass="18169">MGNDLETLSIHLRLVTPDDSNDILTWRNDPLTRMNSETSHEISPQEHDQWLQKALQDPARFLLMAMTKEGKKIGFIHFKEENGKTTVSLNIAPQERGKKYSAHIIHEAIEKYQLERAHQPIIARIKKDNAVSTKSFLKAGFKLVEAGDQYDIFQWGEV</sequence>
<accession>A0A2H0LLE5</accession>
<dbReference type="PROSITE" id="PS51186">
    <property type="entry name" value="GNAT"/>
    <property type="match status" value="1"/>
</dbReference>
<organism evidence="2 3">
    <name type="scientific">Candidatus Abzuiibacterium crystallinum</name>
    <dbReference type="NCBI Taxonomy" id="1974748"/>
    <lineage>
        <taxon>Bacteria</taxon>
        <taxon>Pseudomonadati</taxon>
        <taxon>Candidatus Omnitrophota</taxon>
        <taxon>Candidatus Abzuiibacterium</taxon>
    </lineage>
</organism>
<feature type="domain" description="N-acetyltransferase" evidence="1">
    <location>
        <begin position="10"/>
        <end position="158"/>
    </location>
</feature>
<comment type="caution">
    <text evidence="2">The sequence shown here is derived from an EMBL/GenBank/DDBJ whole genome shotgun (WGS) entry which is preliminary data.</text>
</comment>
<dbReference type="SUPFAM" id="SSF55729">
    <property type="entry name" value="Acyl-CoA N-acyltransferases (Nat)"/>
    <property type="match status" value="1"/>
</dbReference>
<protein>
    <recommendedName>
        <fullName evidence="1">N-acetyltransferase domain-containing protein</fullName>
    </recommendedName>
</protein>